<reference evidence="1 2" key="1">
    <citation type="submission" date="2019-08" db="EMBL/GenBank/DDBJ databases">
        <title>Deep-cultivation of Planctomycetes and their phenomic and genomic characterization uncovers novel biology.</title>
        <authorList>
            <person name="Wiegand S."/>
            <person name="Jogler M."/>
            <person name="Boedeker C."/>
            <person name="Pinto D."/>
            <person name="Vollmers J."/>
            <person name="Rivas-Marin E."/>
            <person name="Kohn T."/>
            <person name="Peeters S.H."/>
            <person name="Heuer A."/>
            <person name="Rast P."/>
            <person name="Oberbeckmann S."/>
            <person name="Bunk B."/>
            <person name="Jeske O."/>
            <person name="Meyerdierks A."/>
            <person name="Storesund J.E."/>
            <person name="Kallscheuer N."/>
            <person name="Luecker S."/>
            <person name="Lage O.M."/>
            <person name="Pohl T."/>
            <person name="Merkel B.J."/>
            <person name="Hornburger P."/>
            <person name="Mueller R.-W."/>
            <person name="Bruemmer F."/>
            <person name="Labrenz M."/>
            <person name="Spormann A.M."/>
            <person name="Op den Camp H."/>
            <person name="Overmann J."/>
            <person name="Amann R."/>
            <person name="Jetten M.S.M."/>
            <person name="Mascher T."/>
            <person name="Medema M.H."/>
            <person name="Devos D.P."/>
            <person name="Kaster A.-K."/>
            <person name="Ovreas L."/>
            <person name="Rohde M."/>
            <person name="Galperin M.Y."/>
            <person name="Jogler C."/>
        </authorList>
    </citation>
    <scope>NUCLEOTIDE SEQUENCE [LARGE SCALE GENOMIC DNA]</scope>
    <source>
        <strain evidence="1 2">Pr1d</strain>
    </source>
</reference>
<gene>
    <name evidence="1" type="ORF">Pr1d_20310</name>
</gene>
<protein>
    <submittedName>
        <fullName evidence="1">Uncharacterized protein</fullName>
    </submittedName>
</protein>
<organism evidence="1 2">
    <name type="scientific">Bythopirellula goksoeyrii</name>
    <dbReference type="NCBI Taxonomy" id="1400387"/>
    <lineage>
        <taxon>Bacteria</taxon>
        <taxon>Pseudomonadati</taxon>
        <taxon>Planctomycetota</taxon>
        <taxon>Planctomycetia</taxon>
        <taxon>Pirellulales</taxon>
        <taxon>Lacipirellulaceae</taxon>
        <taxon>Bythopirellula</taxon>
    </lineage>
</organism>
<dbReference type="Proteomes" id="UP000323917">
    <property type="component" value="Chromosome"/>
</dbReference>
<keyword evidence="2" id="KW-1185">Reference proteome</keyword>
<dbReference type="AlphaFoldDB" id="A0A5B9QAH1"/>
<dbReference type="KEGG" id="bgok:Pr1d_20310"/>
<evidence type="ECO:0000313" key="1">
    <source>
        <dbReference type="EMBL" id="QEG34749.1"/>
    </source>
</evidence>
<name>A0A5B9QAH1_9BACT</name>
<dbReference type="EMBL" id="CP042913">
    <property type="protein sequence ID" value="QEG34749.1"/>
    <property type="molecule type" value="Genomic_DNA"/>
</dbReference>
<sequence length="155" mass="17153">MIPLPESMPVVIIKLRRRAAVSGLMICLLLVGCDNSGRVQVSGTVNFVDGEVPQGEVSMIRFEPTSYQKSTDGEVIKGAYGYIQPDGSFRMTTLKPDDGVYPGTYKVCFTVLKSYMSGEPLIPRIYMSKKTTPFEQTINGPTQDLYFELEKLPGN</sequence>
<dbReference type="RefSeq" id="WP_148073359.1">
    <property type="nucleotide sequence ID" value="NZ_CP042913.1"/>
</dbReference>
<proteinExistence type="predicted"/>
<evidence type="ECO:0000313" key="2">
    <source>
        <dbReference type="Proteomes" id="UP000323917"/>
    </source>
</evidence>
<accession>A0A5B9QAH1</accession>
<dbReference type="OrthoDB" id="271572at2"/>